<reference evidence="2 3" key="1">
    <citation type="submission" date="2015-10" db="EMBL/GenBank/DDBJ databases">
        <title>A novel member of the family Ruminococcaceae isolated from human faeces.</title>
        <authorList>
            <person name="Shkoporov A.N."/>
            <person name="Chaplin A.V."/>
            <person name="Motuzova O.V."/>
            <person name="Kafarskaia L.I."/>
            <person name="Efimov B.A."/>
        </authorList>
    </citation>
    <scope>NUCLEOTIDE SEQUENCE [LARGE SCALE GENOMIC DNA]</scope>
    <source>
        <strain evidence="2 3">668</strain>
    </source>
</reference>
<keyword evidence="1" id="KW-0812">Transmembrane</keyword>
<keyword evidence="1" id="KW-1133">Transmembrane helix</keyword>
<evidence type="ECO:0008006" key="4">
    <source>
        <dbReference type="Google" id="ProtNLM"/>
    </source>
</evidence>
<keyword evidence="1" id="KW-0472">Membrane</keyword>
<organism evidence="2 3">
    <name type="scientific">Ruthenibacterium lactatiformans</name>
    <dbReference type="NCBI Taxonomy" id="1550024"/>
    <lineage>
        <taxon>Bacteria</taxon>
        <taxon>Bacillati</taxon>
        <taxon>Bacillota</taxon>
        <taxon>Clostridia</taxon>
        <taxon>Eubacteriales</taxon>
        <taxon>Oscillospiraceae</taxon>
        <taxon>Ruthenibacterium</taxon>
    </lineage>
</organism>
<feature type="transmembrane region" description="Helical" evidence="1">
    <location>
        <begin position="21"/>
        <end position="38"/>
    </location>
</feature>
<dbReference type="RefSeq" id="WP_058723626.1">
    <property type="nucleotide sequence ID" value="NZ_LMUA01000024.1"/>
</dbReference>
<comment type="caution">
    <text evidence="2">The sequence shown here is derived from an EMBL/GenBank/DDBJ whole genome shotgun (WGS) entry which is preliminary data.</text>
</comment>
<evidence type="ECO:0000313" key="3">
    <source>
        <dbReference type="Proteomes" id="UP000053433"/>
    </source>
</evidence>
<feature type="transmembrane region" description="Helical" evidence="1">
    <location>
        <begin position="50"/>
        <end position="72"/>
    </location>
</feature>
<dbReference type="Proteomes" id="UP000053433">
    <property type="component" value="Unassembled WGS sequence"/>
</dbReference>
<evidence type="ECO:0000313" key="2">
    <source>
        <dbReference type="EMBL" id="KUE75304.1"/>
    </source>
</evidence>
<dbReference type="AlphaFoldDB" id="A0A0W7TNA6"/>
<name>A0A0W7TNA6_9FIRM</name>
<proteinExistence type="predicted"/>
<accession>A0A0W7TNA6</accession>
<dbReference type="EMBL" id="LMUA01000024">
    <property type="protein sequence ID" value="KUE75304.1"/>
    <property type="molecule type" value="Genomic_DNA"/>
</dbReference>
<sequence length="101" mass="11457">MLKGYTKEEKSWMMYDWANSAHSVIVVTLLPIFFSSVAGFMRNTTSAMSIWGYVTSIAMLISALLAPVIGALGDFKGMRKKMFFVFWPWVCWPARGLPLRP</sequence>
<evidence type="ECO:0000256" key="1">
    <source>
        <dbReference type="SAM" id="Phobius"/>
    </source>
</evidence>
<protein>
    <recommendedName>
        <fullName evidence="4">MFS transporter</fullName>
    </recommendedName>
</protein>
<gene>
    <name evidence="2" type="ORF">ASJ35_14550</name>
</gene>